<dbReference type="AlphaFoldDB" id="A0A2G5SXN4"/>
<proteinExistence type="predicted"/>
<evidence type="ECO:0000313" key="2">
    <source>
        <dbReference type="Proteomes" id="UP000230233"/>
    </source>
</evidence>
<reference evidence="2" key="1">
    <citation type="submission" date="2017-10" db="EMBL/GenBank/DDBJ databases">
        <title>Rapid genome shrinkage in a self-fertile nematode reveals novel sperm competition proteins.</title>
        <authorList>
            <person name="Yin D."/>
            <person name="Schwarz E.M."/>
            <person name="Thomas C.G."/>
            <person name="Felde R.L."/>
            <person name="Korf I.F."/>
            <person name="Cutter A.D."/>
            <person name="Schartner C.M."/>
            <person name="Ralston E.J."/>
            <person name="Meyer B.J."/>
            <person name="Haag E.S."/>
        </authorList>
    </citation>
    <scope>NUCLEOTIDE SEQUENCE [LARGE SCALE GENOMIC DNA]</scope>
    <source>
        <strain evidence="2">JU1422</strain>
    </source>
</reference>
<dbReference type="Proteomes" id="UP000230233">
    <property type="component" value="Chromosome X"/>
</dbReference>
<sequence>MNSNEEREFHMKNLETYKSRCDDAINAFSNAMKTLEPYCNRYSREFFSSPLGIANSLLGKFVDIGKGVDEKVCFLMGLIYGSILLQNPDFDNLKTLSGSARQLQLQVFNKMVIKN</sequence>
<comment type="caution">
    <text evidence="1">The sequence shown here is derived from an EMBL/GenBank/DDBJ whole genome shotgun (WGS) entry which is preliminary data.</text>
</comment>
<organism evidence="1 2">
    <name type="scientific">Caenorhabditis nigoni</name>
    <dbReference type="NCBI Taxonomy" id="1611254"/>
    <lineage>
        <taxon>Eukaryota</taxon>
        <taxon>Metazoa</taxon>
        <taxon>Ecdysozoa</taxon>
        <taxon>Nematoda</taxon>
        <taxon>Chromadorea</taxon>
        <taxon>Rhabditida</taxon>
        <taxon>Rhabditina</taxon>
        <taxon>Rhabditomorpha</taxon>
        <taxon>Rhabditoidea</taxon>
        <taxon>Rhabditidae</taxon>
        <taxon>Peloderinae</taxon>
        <taxon>Caenorhabditis</taxon>
    </lineage>
</organism>
<accession>A0A2G5SXN4</accession>
<name>A0A2G5SXN4_9PELO</name>
<gene>
    <name evidence="1" type="primary">Cnig_chr_X.g25102</name>
    <name evidence="1" type="ORF">B9Z55_025102</name>
</gene>
<protein>
    <submittedName>
        <fullName evidence="1">Uncharacterized protein</fullName>
    </submittedName>
</protein>
<dbReference type="EMBL" id="PDUG01000006">
    <property type="protein sequence ID" value="PIC19621.1"/>
    <property type="molecule type" value="Genomic_DNA"/>
</dbReference>
<keyword evidence="2" id="KW-1185">Reference proteome</keyword>
<evidence type="ECO:0000313" key="1">
    <source>
        <dbReference type="EMBL" id="PIC19621.1"/>
    </source>
</evidence>